<feature type="region of interest" description="Disordered" evidence="2">
    <location>
        <begin position="400"/>
        <end position="436"/>
    </location>
</feature>
<evidence type="ECO:0000313" key="3">
    <source>
        <dbReference type="EMBL" id="CAI9926748.1"/>
    </source>
</evidence>
<evidence type="ECO:0000313" key="4">
    <source>
        <dbReference type="EMBL" id="CAL6092686.1"/>
    </source>
</evidence>
<dbReference type="EMBL" id="CAXDID020000446">
    <property type="protein sequence ID" value="CAL6092686.1"/>
    <property type="molecule type" value="Genomic_DNA"/>
</dbReference>
<feature type="coiled-coil region" evidence="1">
    <location>
        <begin position="141"/>
        <end position="265"/>
    </location>
</feature>
<feature type="compositionally biased region" description="Polar residues" evidence="2">
    <location>
        <begin position="400"/>
        <end position="410"/>
    </location>
</feature>
<proteinExistence type="predicted"/>
<reference evidence="3" key="1">
    <citation type="submission" date="2023-06" db="EMBL/GenBank/DDBJ databases">
        <authorList>
            <person name="Kurt Z."/>
        </authorList>
    </citation>
    <scope>NUCLEOTIDE SEQUENCE</scope>
</reference>
<protein>
    <submittedName>
        <fullName evidence="3">Uncharacterized protein</fullName>
    </submittedName>
</protein>
<keyword evidence="1" id="KW-0175">Coiled coil</keyword>
<keyword evidence="5" id="KW-1185">Reference proteome</keyword>
<evidence type="ECO:0000256" key="1">
    <source>
        <dbReference type="SAM" id="Coils"/>
    </source>
</evidence>
<evidence type="ECO:0000256" key="2">
    <source>
        <dbReference type="SAM" id="MobiDB-lite"/>
    </source>
</evidence>
<feature type="compositionally biased region" description="Low complexity" evidence="2">
    <location>
        <begin position="411"/>
        <end position="425"/>
    </location>
</feature>
<dbReference type="Proteomes" id="UP001642409">
    <property type="component" value="Unassembled WGS sequence"/>
</dbReference>
<reference evidence="4 5" key="2">
    <citation type="submission" date="2024-07" db="EMBL/GenBank/DDBJ databases">
        <authorList>
            <person name="Akdeniz Z."/>
        </authorList>
    </citation>
    <scope>NUCLEOTIDE SEQUENCE [LARGE SCALE GENOMIC DNA]</scope>
</reference>
<organism evidence="3">
    <name type="scientific">Hexamita inflata</name>
    <dbReference type="NCBI Taxonomy" id="28002"/>
    <lineage>
        <taxon>Eukaryota</taxon>
        <taxon>Metamonada</taxon>
        <taxon>Diplomonadida</taxon>
        <taxon>Hexamitidae</taxon>
        <taxon>Hexamitinae</taxon>
        <taxon>Hexamita</taxon>
    </lineage>
</organism>
<dbReference type="EMBL" id="CATOUU010000370">
    <property type="protein sequence ID" value="CAI9926748.1"/>
    <property type="molecule type" value="Genomic_DNA"/>
</dbReference>
<sequence>MSMLLSKKPIAMSVLKQRSTSQIPERTILKPKDLASQIIDIQDENEIQQLIFDLKKATGKDTNITADIDADEIVGKLLLAYSGVQQDVQKQILSAIYECYTNKPLTKAITKQMKDLDLAHYNLQKQYIQLQNENNINLDIIQEQNNKIDKLNKEIEEYIKLKVNMESQLQVQYYQKAINTKQINQLQTQEDQYMSQIEQFKQRIRRIIKSKELPETRHQLDFQKQQQQEELTKFDEQMDELGLQLKQQQIENKNLLKEVTKLRKVATLQHGDEAAHSFIQTVINADCAKELIQTIDFMREVMDSDLVMQFVKDINIKDSKGVQVGKPAVDSHKLILDAKLGTAQVAITSADCHTQTDLFKSSDTFTQHIQTELKEQFIQTDQIIQKIQKLEMLEPQQQINKIDTSTRSSNQKLSSSRASQQSKKQLMTKEKKNTPSTALMNQLKNSSTNSANNAQLQYKSKEIQRQINSIENEKQSIHSIINESQNIENISVESPQPQPVYFEDSDTVVHAQKTNNTQNPLTEMSENSAVLNEVPMSPQQIMKQEVRKRDFGQQTVQQTAQTQQFYNKIELGRSQTTLVQHVPEKQEQIEFKDDSVECTNQTQENYENETLEAPKILRNREIQTNTVKCEEIGIQKDIEEIFDTEEINEGDMQDVQENQQAENSVQHSVQQAEINEEQMNIEENDDIQPIEQVKYEEKEVNPSQKEKRKYTSVVSTEVTTQNVEVAPNKQVKIENVQQKVEIAQKPNRLIIDASPKSQPDVLVNKARTLPKIQTPKIQNATKPITGKQEITNAKQILQIQPNLVQSSLKPVENVTVSMAEYNILKTAFQQLQQINKEKPQENQKQLDKIDTSDKAIQVQTQIQSQPTIEKYKPIINLVFETKMTQTPPIQPIYLPQPKPEMQDELMQTDNIQIDSTRIQTDILRMYRESQEQNFRKFRNKMLMGATDSILSLSSQQIKTRINGTSQINQLIDQKIDSPRKAQIDQKQSLQSQQEQNKEMTFQLGLKQQVTTSFHDESLEFTIDQKGLTKQIVEQHKQTKQIQVQKKKIVRTQQLPEKPRNGAQNVDLEVYRPLQREQFLLVNDLEVLSRFFFDPEKENLFNIPLLSLIQQIDQQFLQKAHNDMIKTCDIADISQKLVSTIHNALPFYPKPAQHISFISLKALSTSEAKIKVLLEDYETTTVLNQQYMKIPYENIILKDVQFVQRIIQKIMHQYHQQPLDDHLETEVLVHFVKRFIRINYSTQTQAKAFTYQFLSNLAHWQFFSHDVYLFKQMLFELDCDFWMAFADMHKICMEKKQTFTQMYVQLIKQSFANFSPEKQDLLVVQLQQAKPQHIPALLLHSFVVQRRRAYQTSCLILEVLKKEEVQKDITRSAFAQFCSIMQIKLNSAQQSLYFQLFSTKQLMSQREFDNFFVSYQLAKFCVLNEEIVQEASSPHLKKLMIQTGCVFENLKEVIQQITCVINMHIQIDTSNELDRFAIKIDTEYQLAKEQIEIFDYQSAVTHLKNIIVLIIDAMLLMKPDCCVVAVSGAVSALRLYFQVQ</sequence>
<evidence type="ECO:0000313" key="5">
    <source>
        <dbReference type="Proteomes" id="UP001642409"/>
    </source>
</evidence>
<comment type="caution">
    <text evidence="3">The sequence shown here is derived from an EMBL/GenBank/DDBJ whole genome shotgun (WGS) entry which is preliminary data.</text>
</comment>
<gene>
    <name evidence="3" type="ORF">HINF_LOCUS14393</name>
    <name evidence="4" type="ORF">HINF_LOCUS66385</name>
</gene>
<accession>A0AA86NWI9</accession>
<name>A0AA86NWI9_9EUKA</name>